<dbReference type="GO" id="GO:0034040">
    <property type="term" value="F:ATPase-coupled lipid transmembrane transporter activity"/>
    <property type="evidence" value="ECO:0007669"/>
    <property type="project" value="TreeGrafter"/>
</dbReference>
<dbReference type="Pfam" id="PF00005">
    <property type="entry name" value="ABC_tran"/>
    <property type="match status" value="1"/>
</dbReference>
<keyword evidence="5 11" id="KW-0812">Transmembrane</keyword>
<organism evidence="14 15">
    <name type="scientific">Brevibacterium aurantiacum</name>
    <dbReference type="NCBI Taxonomy" id="273384"/>
    <lineage>
        <taxon>Bacteria</taxon>
        <taxon>Bacillati</taxon>
        <taxon>Actinomycetota</taxon>
        <taxon>Actinomycetes</taxon>
        <taxon>Micrococcales</taxon>
        <taxon>Brevibacteriaceae</taxon>
        <taxon>Brevibacterium</taxon>
    </lineage>
</organism>
<comment type="similarity">
    <text evidence="10">Belongs to the ABC transporter superfamily. Siderophore-Fe(3+) uptake transporter (SIUT) (TC 3.A.1.21) family.</text>
</comment>
<dbReference type="SUPFAM" id="SSF90123">
    <property type="entry name" value="ABC transporter transmembrane region"/>
    <property type="match status" value="1"/>
</dbReference>
<dbReference type="FunFam" id="3.40.50.300:FF:000221">
    <property type="entry name" value="Multidrug ABC transporter ATP-binding protein"/>
    <property type="match status" value="1"/>
</dbReference>
<comment type="subcellular location">
    <subcellularLocation>
        <location evidence="1">Cell inner membrane</location>
        <topology evidence="1">Multi-pass membrane protein</topology>
    </subcellularLocation>
</comment>
<keyword evidence="3" id="KW-1003">Cell membrane</keyword>
<evidence type="ECO:0000256" key="1">
    <source>
        <dbReference type="ARBA" id="ARBA00004429"/>
    </source>
</evidence>
<evidence type="ECO:0000313" key="14">
    <source>
        <dbReference type="EMBL" id="SMY02581.1"/>
    </source>
</evidence>
<dbReference type="InterPro" id="IPR027417">
    <property type="entry name" value="P-loop_NTPase"/>
</dbReference>
<keyword evidence="14" id="KW-0378">Hydrolase</keyword>
<name>A0A2H1KSC2_BREAU</name>
<evidence type="ECO:0000256" key="10">
    <source>
        <dbReference type="ARBA" id="ARBA00023455"/>
    </source>
</evidence>
<evidence type="ECO:0000256" key="5">
    <source>
        <dbReference type="ARBA" id="ARBA00022692"/>
    </source>
</evidence>
<evidence type="ECO:0000256" key="4">
    <source>
        <dbReference type="ARBA" id="ARBA00022519"/>
    </source>
</evidence>
<accession>A0A2H1KSC2</accession>
<dbReference type="Gene3D" id="1.20.1560.10">
    <property type="entry name" value="ABC transporter type 1, transmembrane domain"/>
    <property type="match status" value="1"/>
</dbReference>
<evidence type="ECO:0000256" key="9">
    <source>
        <dbReference type="ARBA" id="ARBA00023136"/>
    </source>
</evidence>
<dbReference type="SUPFAM" id="SSF52540">
    <property type="entry name" value="P-loop containing nucleoside triphosphate hydrolases"/>
    <property type="match status" value="1"/>
</dbReference>
<feature type="domain" description="ABC transporter" evidence="12">
    <location>
        <begin position="331"/>
        <end position="566"/>
    </location>
</feature>
<dbReference type="GO" id="GO:0005886">
    <property type="term" value="C:plasma membrane"/>
    <property type="evidence" value="ECO:0007669"/>
    <property type="project" value="UniProtKB-SubCell"/>
</dbReference>
<reference evidence="14 15" key="1">
    <citation type="submission" date="2017-03" db="EMBL/GenBank/DDBJ databases">
        <authorList>
            <person name="Afonso C.L."/>
            <person name="Miller P.J."/>
            <person name="Scott M.A."/>
            <person name="Spackman E."/>
            <person name="Goraichik I."/>
            <person name="Dimitrov K.M."/>
            <person name="Suarez D.L."/>
            <person name="Swayne D.E."/>
        </authorList>
    </citation>
    <scope>NUCLEOTIDE SEQUENCE [LARGE SCALE GENOMIC DNA]</scope>
    <source>
        <strain evidence="15">6(3)</strain>
    </source>
</reference>
<keyword evidence="2" id="KW-0813">Transport</keyword>
<dbReference type="InterPro" id="IPR003439">
    <property type="entry name" value="ABC_transporter-like_ATP-bd"/>
</dbReference>
<dbReference type="Gene3D" id="3.40.50.300">
    <property type="entry name" value="P-loop containing nucleotide triphosphate hydrolases"/>
    <property type="match status" value="1"/>
</dbReference>
<dbReference type="EC" id="3.6.3.-" evidence="14"/>
<keyword evidence="7 14" id="KW-0067">ATP-binding</keyword>
<dbReference type="InterPro" id="IPR039421">
    <property type="entry name" value="Type_1_exporter"/>
</dbReference>
<feature type="transmembrane region" description="Helical" evidence="11">
    <location>
        <begin position="124"/>
        <end position="150"/>
    </location>
</feature>
<feature type="transmembrane region" description="Helical" evidence="11">
    <location>
        <begin position="242"/>
        <end position="261"/>
    </location>
</feature>
<dbReference type="PANTHER" id="PTHR24221:SF654">
    <property type="entry name" value="ATP-BINDING CASSETTE SUB-FAMILY B MEMBER 6"/>
    <property type="match status" value="1"/>
</dbReference>
<dbReference type="GO" id="GO:0016887">
    <property type="term" value="F:ATP hydrolysis activity"/>
    <property type="evidence" value="ECO:0007669"/>
    <property type="project" value="InterPro"/>
</dbReference>
<feature type="domain" description="ABC transmembrane type-1" evidence="13">
    <location>
        <begin position="21"/>
        <end position="299"/>
    </location>
</feature>
<dbReference type="InterPro" id="IPR036640">
    <property type="entry name" value="ABC1_TM_sf"/>
</dbReference>
<dbReference type="EMBL" id="FXYZ01000035">
    <property type="protein sequence ID" value="SMY02581.1"/>
    <property type="molecule type" value="Genomic_DNA"/>
</dbReference>
<evidence type="ECO:0000256" key="6">
    <source>
        <dbReference type="ARBA" id="ARBA00022741"/>
    </source>
</evidence>
<keyword evidence="6" id="KW-0547">Nucleotide-binding</keyword>
<dbReference type="PROSITE" id="PS00211">
    <property type="entry name" value="ABC_TRANSPORTER_1"/>
    <property type="match status" value="1"/>
</dbReference>
<dbReference type="PANTHER" id="PTHR24221">
    <property type="entry name" value="ATP-BINDING CASSETTE SUB-FAMILY B"/>
    <property type="match status" value="1"/>
</dbReference>
<feature type="transmembrane region" description="Helical" evidence="11">
    <location>
        <begin position="53"/>
        <end position="74"/>
    </location>
</feature>
<dbReference type="AlphaFoldDB" id="A0A2H1KSC2"/>
<feature type="transmembrane region" description="Helical" evidence="11">
    <location>
        <begin position="156"/>
        <end position="174"/>
    </location>
</feature>
<dbReference type="PROSITE" id="PS50929">
    <property type="entry name" value="ABC_TM1F"/>
    <property type="match status" value="1"/>
</dbReference>
<proteinExistence type="inferred from homology"/>
<dbReference type="InterPro" id="IPR017871">
    <property type="entry name" value="ABC_transporter-like_CS"/>
</dbReference>
<dbReference type="Proteomes" id="UP000234327">
    <property type="component" value="Unassembled WGS sequence"/>
</dbReference>
<dbReference type="GO" id="GO:0005524">
    <property type="term" value="F:ATP binding"/>
    <property type="evidence" value="ECO:0007669"/>
    <property type="project" value="UniProtKB-KW"/>
</dbReference>
<dbReference type="RefSeq" id="WP_101598861.1">
    <property type="nucleotide sequence ID" value="NZ_FXYZ01000035.1"/>
</dbReference>
<gene>
    <name evidence="14" type="ORF">BAURA63_03671</name>
</gene>
<evidence type="ECO:0000313" key="15">
    <source>
        <dbReference type="Proteomes" id="UP000234327"/>
    </source>
</evidence>
<dbReference type="GO" id="GO:0140359">
    <property type="term" value="F:ABC-type transporter activity"/>
    <property type="evidence" value="ECO:0007669"/>
    <property type="project" value="InterPro"/>
</dbReference>
<evidence type="ECO:0000259" key="13">
    <source>
        <dbReference type="PROSITE" id="PS50929"/>
    </source>
</evidence>
<evidence type="ECO:0000256" key="2">
    <source>
        <dbReference type="ARBA" id="ARBA00022448"/>
    </source>
</evidence>
<dbReference type="InterPro" id="IPR011527">
    <property type="entry name" value="ABC1_TM_dom"/>
</dbReference>
<evidence type="ECO:0000256" key="8">
    <source>
        <dbReference type="ARBA" id="ARBA00022989"/>
    </source>
</evidence>
<evidence type="ECO:0000256" key="7">
    <source>
        <dbReference type="ARBA" id="ARBA00022840"/>
    </source>
</evidence>
<keyword evidence="8 11" id="KW-1133">Transmembrane helix</keyword>
<protein>
    <submittedName>
        <fullName evidence="14">ATP-binding cassette, subfamily B, IrtB</fullName>
        <ecNumber evidence="14">3.6.3.-</ecNumber>
    </submittedName>
</protein>
<dbReference type="Pfam" id="PF00664">
    <property type="entry name" value="ABC_membrane"/>
    <property type="match status" value="1"/>
</dbReference>
<keyword evidence="9 11" id="KW-0472">Membrane</keyword>
<keyword evidence="4" id="KW-0997">Cell inner membrane</keyword>
<evidence type="ECO:0000256" key="3">
    <source>
        <dbReference type="ARBA" id="ARBA00022475"/>
    </source>
</evidence>
<feature type="transmembrane region" description="Helical" evidence="11">
    <location>
        <begin position="21"/>
        <end position="47"/>
    </location>
</feature>
<evidence type="ECO:0000259" key="12">
    <source>
        <dbReference type="PROSITE" id="PS50893"/>
    </source>
</evidence>
<evidence type="ECO:0000256" key="11">
    <source>
        <dbReference type="SAM" id="Phobius"/>
    </source>
</evidence>
<sequence length="575" mass="61148">MIRTLLALLPTGSTRAVIAHLILTVVSVIMRAAGTVLLVPLIAALFGVQPADAWGWVGLLALVTAVGWVVDWYISRIGFNLGFGLLDESQHAISERISRIRLQWFTAENTATARQSIAAAGPDLVGIIIYLVTPILGALLLPIAISVALIPVSWPLALVALAFVPVLLGAYWAAGHFSRHADREAATANSELTERIVEFARTQHALRAARRIDPERSQVGQALATQHGTTRKLLFMQIPGQLIFSIASQLALIALAGTTVIRTVDGNLTVPEAIALIVVIVRYLEPFTSLAELSGGVETSARTLRRIKTVLDAPTTPAGNEQFNATTPPRVEFSDVRFSYATGDAPVLDELNLVLEPGTTTAIVGPSGSGKSTILTLLAGLHNPSAGSILLDGKNVSQFDTASRRDAVSVVFQEPYLFDGTVRDNILAGQPKAGDAALDTAAHLARVDTVVRQLPDGWDTQVGEAGAALSGGERQRVSIARALLKPAPLLLVDEATSALDTENEAAITAALTNDPTPRTRVIVAHRLASIRKADRVLFIEDGRIVEDGTVDGLLGPGGRFAEFWLQQDAASGWQI</sequence>
<dbReference type="SMART" id="SM00382">
    <property type="entry name" value="AAA"/>
    <property type="match status" value="1"/>
</dbReference>
<dbReference type="PROSITE" id="PS50893">
    <property type="entry name" value="ABC_TRANSPORTER_2"/>
    <property type="match status" value="1"/>
</dbReference>
<dbReference type="InterPro" id="IPR003593">
    <property type="entry name" value="AAA+_ATPase"/>
</dbReference>